<comment type="function">
    <text evidence="8 10">Binds 23S rRNA and is also seen to make contacts with the A and possibly P site tRNAs.</text>
</comment>
<dbReference type="CDD" id="cd01433">
    <property type="entry name" value="Ribosomal_L16_L10e"/>
    <property type="match status" value="1"/>
</dbReference>
<evidence type="ECO:0000256" key="9">
    <source>
        <dbReference type="RuleBase" id="RU004413"/>
    </source>
</evidence>
<sequence>MLMPKRVKRRKVHRGRMKGKALRGNKITYGDYAIQALEPAWITANQIEAARVAMTRYIKRGGQVWIKIFPDKPVTKKPAETRMGSGKGSPEYWVAVVKPGRVMFEIAGIPEEIAREAMRLAQHKLPIKTKFITRKDQEAQEVGDES</sequence>
<evidence type="ECO:0000256" key="1">
    <source>
        <dbReference type="ARBA" id="ARBA00008931"/>
    </source>
</evidence>
<evidence type="ECO:0000313" key="11">
    <source>
        <dbReference type="EMBL" id="MBC3888748.1"/>
    </source>
</evidence>
<evidence type="ECO:0000256" key="2">
    <source>
        <dbReference type="ARBA" id="ARBA00022555"/>
    </source>
</evidence>
<evidence type="ECO:0000313" key="12">
    <source>
        <dbReference type="Proteomes" id="UP000616595"/>
    </source>
</evidence>
<organism evidence="11 12">
    <name type="scientific">Acetobacterium paludosum</name>
    <dbReference type="NCBI Taxonomy" id="52693"/>
    <lineage>
        <taxon>Bacteria</taxon>
        <taxon>Bacillati</taxon>
        <taxon>Bacillota</taxon>
        <taxon>Clostridia</taxon>
        <taxon>Eubacteriales</taxon>
        <taxon>Eubacteriaceae</taxon>
        <taxon>Acetobacterium</taxon>
    </lineage>
</organism>
<comment type="similarity">
    <text evidence="1 8 9">Belongs to the universal ribosomal protein uL16 family.</text>
</comment>
<protein>
    <recommendedName>
        <fullName evidence="7 8">Large ribosomal subunit protein uL16</fullName>
    </recommendedName>
</protein>
<dbReference type="Pfam" id="PF00252">
    <property type="entry name" value="Ribosomal_L16"/>
    <property type="match status" value="1"/>
</dbReference>
<gene>
    <name evidence="8 11" type="primary">rplP</name>
    <name evidence="11" type="ORF">GH810_10535</name>
</gene>
<keyword evidence="12" id="KW-1185">Reference proteome</keyword>
<dbReference type="PROSITE" id="PS00701">
    <property type="entry name" value="RIBOSOMAL_L16_2"/>
    <property type="match status" value="1"/>
</dbReference>
<evidence type="ECO:0000256" key="6">
    <source>
        <dbReference type="ARBA" id="ARBA00023274"/>
    </source>
</evidence>
<dbReference type="AlphaFoldDB" id="A0A923I2D6"/>
<name>A0A923I2D6_9FIRM</name>
<dbReference type="PANTHER" id="PTHR12220:SF13">
    <property type="entry name" value="LARGE RIBOSOMAL SUBUNIT PROTEIN UL16M"/>
    <property type="match status" value="1"/>
</dbReference>
<dbReference type="GO" id="GO:0022625">
    <property type="term" value="C:cytosolic large ribosomal subunit"/>
    <property type="evidence" value="ECO:0007669"/>
    <property type="project" value="TreeGrafter"/>
</dbReference>
<dbReference type="PROSITE" id="PS00586">
    <property type="entry name" value="RIBOSOMAL_L16_1"/>
    <property type="match status" value="1"/>
</dbReference>
<dbReference type="PANTHER" id="PTHR12220">
    <property type="entry name" value="50S/60S RIBOSOMAL PROTEIN L16"/>
    <property type="match status" value="1"/>
</dbReference>
<keyword evidence="5 8" id="KW-0689">Ribosomal protein</keyword>
<dbReference type="HAMAP" id="MF_01342">
    <property type="entry name" value="Ribosomal_uL16"/>
    <property type="match status" value="1"/>
</dbReference>
<proteinExistence type="inferred from homology"/>
<keyword evidence="2 8" id="KW-0820">tRNA-binding</keyword>
<comment type="caution">
    <text evidence="11">The sequence shown here is derived from an EMBL/GenBank/DDBJ whole genome shotgun (WGS) entry which is preliminary data.</text>
</comment>
<dbReference type="InterPro" id="IPR016180">
    <property type="entry name" value="Ribosomal_uL16_dom"/>
</dbReference>
<dbReference type="SUPFAM" id="SSF54686">
    <property type="entry name" value="Ribosomal protein L16p/L10e"/>
    <property type="match status" value="1"/>
</dbReference>
<evidence type="ECO:0000256" key="7">
    <source>
        <dbReference type="ARBA" id="ARBA00035198"/>
    </source>
</evidence>
<dbReference type="OrthoDB" id="9802589at2"/>
<keyword evidence="4 8" id="KW-0694">RNA-binding</keyword>
<dbReference type="GO" id="GO:0000049">
    <property type="term" value="F:tRNA binding"/>
    <property type="evidence" value="ECO:0007669"/>
    <property type="project" value="UniProtKB-KW"/>
</dbReference>
<dbReference type="FunFam" id="3.90.1170.10:FF:000001">
    <property type="entry name" value="50S ribosomal protein L16"/>
    <property type="match status" value="1"/>
</dbReference>
<dbReference type="GO" id="GO:0003735">
    <property type="term" value="F:structural constituent of ribosome"/>
    <property type="evidence" value="ECO:0007669"/>
    <property type="project" value="InterPro"/>
</dbReference>
<dbReference type="InterPro" id="IPR036920">
    <property type="entry name" value="Ribosomal_uL16_sf"/>
</dbReference>
<evidence type="ECO:0000256" key="4">
    <source>
        <dbReference type="ARBA" id="ARBA00022884"/>
    </source>
</evidence>
<dbReference type="EMBL" id="WJBD01000011">
    <property type="protein sequence ID" value="MBC3888748.1"/>
    <property type="molecule type" value="Genomic_DNA"/>
</dbReference>
<accession>A0A923I2D6</accession>
<dbReference type="InterPro" id="IPR000114">
    <property type="entry name" value="Ribosomal_uL16_bact-type"/>
</dbReference>
<dbReference type="GO" id="GO:0006412">
    <property type="term" value="P:translation"/>
    <property type="evidence" value="ECO:0007669"/>
    <property type="project" value="UniProtKB-UniRule"/>
</dbReference>
<dbReference type="GO" id="GO:0019843">
    <property type="term" value="F:rRNA binding"/>
    <property type="evidence" value="ECO:0007669"/>
    <property type="project" value="UniProtKB-UniRule"/>
</dbReference>
<dbReference type="InterPro" id="IPR020798">
    <property type="entry name" value="Ribosomal_uL16_CS"/>
</dbReference>
<dbReference type="Proteomes" id="UP000616595">
    <property type="component" value="Unassembled WGS sequence"/>
</dbReference>
<evidence type="ECO:0000256" key="10">
    <source>
        <dbReference type="RuleBase" id="RU004414"/>
    </source>
</evidence>
<dbReference type="NCBIfam" id="TIGR01164">
    <property type="entry name" value="rplP_bact"/>
    <property type="match status" value="1"/>
</dbReference>
<reference evidence="11" key="1">
    <citation type="submission" date="2019-10" db="EMBL/GenBank/DDBJ databases">
        <authorList>
            <person name="Ross D.E."/>
            <person name="Gulliver D."/>
        </authorList>
    </citation>
    <scope>NUCLEOTIDE SEQUENCE</scope>
    <source>
        <strain evidence="11">DER-2019</strain>
    </source>
</reference>
<dbReference type="InterPro" id="IPR047873">
    <property type="entry name" value="Ribosomal_uL16"/>
</dbReference>
<evidence type="ECO:0000256" key="8">
    <source>
        <dbReference type="HAMAP-Rule" id="MF_01342"/>
    </source>
</evidence>
<keyword evidence="3 8" id="KW-0699">rRNA-binding</keyword>
<dbReference type="PRINTS" id="PR00060">
    <property type="entry name" value="RIBOSOMALL16"/>
</dbReference>
<comment type="subunit">
    <text evidence="8 10">Part of the 50S ribosomal subunit.</text>
</comment>
<dbReference type="RefSeq" id="WP_148568124.1">
    <property type="nucleotide sequence ID" value="NZ_RXYA01000015.1"/>
</dbReference>
<reference evidence="11" key="2">
    <citation type="submission" date="2020-10" db="EMBL/GenBank/DDBJ databases">
        <title>Comparative genomics of the Acetobacterium genus.</title>
        <authorList>
            <person name="Marshall C."/>
            <person name="May H."/>
            <person name="Norman S."/>
        </authorList>
    </citation>
    <scope>NUCLEOTIDE SEQUENCE</scope>
    <source>
        <strain evidence="11">DER-2019</strain>
    </source>
</reference>
<dbReference type="Gene3D" id="3.90.1170.10">
    <property type="entry name" value="Ribosomal protein L10e/L16"/>
    <property type="match status" value="1"/>
</dbReference>
<evidence type="ECO:0000256" key="3">
    <source>
        <dbReference type="ARBA" id="ARBA00022730"/>
    </source>
</evidence>
<keyword evidence="6 8" id="KW-0687">Ribonucleoprotein</keyword>
<evidence type="ECO:0000256" key="5">
    <source>
        <dbReference type="ARBA" id="ARBA00022980"/>
    </source>
</evidence>